<dbReference type="Proteomes" id="UP001597024">
    <property type="component" value="Unassembled WGS sequence"/>
</dbReference>
<dbReference type="InterPro" id="IPR006097">
    <property type="entry name" value="Glu/Leu/Phe/Val/Trp_DH_dimer"/>
</dbReference>
<accession>A0ABW3E5J3</accession>
<sequence length="109" mass="11667">MILTVPSTTPATALIGHDSLEPPDESPGRRALEAALRRLDETALLLGLDDGLLAMLASPRRSLTVSVPVRREDGRMDVVQGFRVQHSTVLGPARGGTRFAPSADLREVT</sequence>
<feature type="compositionally biased region" description="Polar residues" evidence="3">
    <location>
        <begin position="1"/>
        <end position="11"/>
    </location>
</feature>
<evidence type="ECO:0000313" key="6">
    <source>
        <dbReference type="Proteomes" id="UP001597024"/>
    </source>
</evidence>
<evidence type="ECO:0000256" key="3">
    <source>
        <dbReference type="SAM" id="MobiDB-lite"/>
    </source>
</evidence>
<evidence type="ECO:0000313" key="5">
    <source>
        <dbReference type="EMBL" id="MFD0890717.1"/>
    </source>
</evidence>
<comment type="caution">
    <text evidence="5">The sequence shown here is derived from an EMBL/GenBank/DDBJ whole genome shotgun (WGS) entry which is preliminary data.</text>
</comment>
<dbReference type="Pfam" id="PF02812">
    <property type="entry name" value="ELFV_dehydrog_N"/>
    <property type="match status" value="1"/>
</dbReference>
<evidence type="ECO:0000256" key="1">
    <source>
        <dbReference type="ARBA" id="ARBA00006382"/>
    </source>
</evidence>
<dbReference type="Gene3D" id="3.40.50.10860">
    <property type="entry name" value="Leucine Dehydrogenase, chain A, domain 1"/>
    <property type="match status" value="1"/>
</dbReference>
<keyword evidence="2" id="KW-0560">Oxidoreductase</keyword>
<dbReference type="InterPro" id="IPR050724">
    <property type="entry name" value="Glu_Leu_Phe_Val_DH"/>
</dbReference>
<feature type="non-terminal residue" evidence="5">
    <location>
        <position position="109"/>
    </location>
</feature>
<feature type="region of interest" description="Disordered" evidence="3">
    <location>
        <begin position="1"/>
        <end position="28"/>
    </location>
</feature>
<dbReference type="PANTHER" id="PTHR43571">
    <property type="entry name" value="NADP-SPECIFIC GLUTAMATE DEHYDROGENASE 1-RELATED"/>
    <property type="match status" value="1"/>
</dbReference>
<organism evidence="5 6">
    <name type="scientific">Streptosporangium algeriense</name>
    <dbReference type="NCBI Taxonomy" id="1682748"/>
    <lineage>
        <taxon>Bacteria</taxon>
        <taxon>Bacillati</taxon>
        <taxon>Actinomycetota</taxon>
        <taxon>Actinomycetes</taxon>
        <taxon>Streptosporangiales</taxon>
        <taxon>Streptosporangiaceae</taxon>
        <taxon>Streptosporangium</taxon>
    </lineage>
</organism>
<protein>
    <submittedName>
        <fullName evidence="5">Glu/Leu/Phe/Val dehydrogenase dimerization domain-containing protein</fullName>
    </submittedName>
</protein>
<gene>
    <name evidence="5" type="ORF">ACFQ08_39745</name>
</gene>
<dbReference type="PANTHER" id="PTHR43571:SF1">
    <property type="entry name" value="NADP-SPECIFIC GLUTAMATE DEHYDROGENASE 1-RELATED"/>
    <property type="match status" value="1"/>
</dbReference>
<comment type="similarity">
    <text evidence="1">Belongs to the Glu/Leu/Phe/Val dehydrogenases family.</text>
</comment>
<keyword evidence="6" id="KW-1185">Reference proteome</keyword>
<evidence type="ECO:0000256" key="2">
    <source>
        <dbReference type="ARBA" id="ARBA00023002"/>
    </source>
</evidence>
<dbReference type="SUPFAM" id="SSF53223">
    <property type="entry name" value="Aminoacid dehydrogenase-like, N-terminal domain"/>
    <property type="match status" value="1"/>
</dbReference>
<dbReference type="EMBL" id="JBHTHX010002630">
    <property type="protein sequence ID" value="MFD0890717.1"/>
    <property type="molecule type" value="Genomic_DNA"/>
</dbReference>
<evidence type="ECO:0000259" key="4">
    <source>
        <dbReference type="Pfam" id="PF02812"/>
    </source>
</evidence>
<name>A0ABW3E5J3_9ACTN</name>
<dbReference type="InterPro" id="IPR046346">
    <property type="entry name" value="Aminoacid_DH-like_N_sf"/>
</dbReference>
<reference evidence="6" key="1">
    <citation type="journal article" date="2019" name="Int. J. Syst. Evol. Microbiol.">
        <title>The Global Catalogue of Microorganisms (GCM) 10K type strain sequencing project: providing services to taxonomists for standard genome sequencing and annotation.</title>
        <authorList>
            <consortium name="The Broad Institute Genomics Platform"/>
            <consortium name="The Broad Institute Genome Sequencing Center for Infectious Disease"/>
            <person name="Wu L."/>
            <person name="Ma J."/>
        </authorList>
    </citation>
    <scope>NUCLEOTIDE SEQUENCE [LARGE SCALE GENOMIC DNA]</scope>
    <source>
        <strain evidence="6">CCUG 62974</strain>
    </source>
</reference>
<feature type="domain" description="Glutamate/phenylalanine/leucine/valine/L-tryptophan dehydrogenase dimerisation" evidence="4">
    <location>
        <begin position="59"/>
        <end position="108"/>
    </location>
</feature>
<proteinExistence type="inferred from homology"/>